<proteinExistence type="predicted"/>
<accession>A0A3B0WBB8</accession>
<dbReference type="GO" id="GO:0016740">
    <property type="term" value="F:transferase activity"/>
    <property type="evidence" value="ECO:0007669"/>
    <property type="project" value="UniProtKB-KW"/>
</dbReference>
<dbReference type="AlphaFoldDB" id="A0A3B0WBB8"/>
<reference evidence="2" key="1">
    <citation type="submission" date="2018-06" db="EMBL/GenBank/DDBJ databases">
        <authorList>
            <person name="Zhirakovskaya E."/>
        </authorList>
    </citation>
    <scope>NUCLEOTIDE SEQUENCE</scope>
</reference>
<dbReference type="InterPro" id="IPR001173">
    <property type="entry name" value="Glyco_trans_2-like"/>
</dbReference>
<dbReference type="PANTHER" id="PTHR43179:SF7">
    <property type="entry name" value="RHAMNOSYLTRANSFERASE WBBL"/>
    <property type="match status" value="1"/>
</dbReference>
<dbReference type="CDD" id="cd04186">
    <property type="entry name" value="GT_2_like_c"/>
    <property type="match status" value="1"/>
</dbReference>
<protein>
    <submittedName>
        <fullName evidence="2">dTDP-Rha:A-D-GlcNAc-diphosphoryl polyprenol, A-3-L-rhamnosyl transferase WbbL</fullName>
    </submittedName>
</protein>
<keyword evidence="2" id="KW-0808">Transferase</keyword>
<feature type="domain" description="Glycosyltransferase 2-like" evidence="1">
    <location>
        <begin position="4"/>
        <end position="154"/>
    </location>
</feature>
<name>A0A3B0WBB8_9ZZZZ</name>
<dbReference type="Gene3D" id="3.90.550.10">
    <property type="entry name" value="Spore Coat Polysaccharide Biosynthesis Protein SpsA, Chain A"/>
    <property type="match status" value="1"/>
</dbReference>
<gene>
    <name evidence="2" type="ORF">MNBD_GAMMA03-899</name>
</gene>
<dbReference type="Pfam" id="PF00535">
    <property type="entry name" value="Glycos_transf_2"/>
    <property type="match status" value="1"/>
</dbReference>
<organism evidence="2">
    <name type="scientific">hydrothermal vent metagenome</name>
    <dbReference type="NCBI Taxonomy" id="652676"/>
    <lineage>
        <taxon>unclassified sequences</taxon>
        <taxon>metagenomes</taxon>
        <taxon>ecological metagenomes</taxon>
    </lineage>
</organism>
<dbReference type="PANTHER" id="PTHR43179">
    <property type="entry name" value="RHAMNOSYLTRANSFERASE WBBL"/>
    <property type="match status" value="1"/>
</dbReference>
<evidence type="ECO:0000313" key="2">
    <source>
        <dbReference type="EMBL" id="VAW49603.1"/>
    </source>
</evidence>
<dbReference type="InterPro" id="IPR029044">
    <property type="entry name" value="Nucleotide-diphossugar_trans"/>
</dbReference>
<dbReference type="SUPFAM" id="SSF53448">
    <property type="entry name" value="Nucleotide-diphospho-sugar transferases"/>
    <property type="match status" value="1"/>
</dbReference>
<dbReference type="EMBL" id="UOFC01000293">
    <property type="protein sequence ID" value="VAW49603.1"/>
    <property type="molecule type" value="Genomic_DNA"/>
</dbReference>
<sequence length="267" mass="30185">MICSVIIVNYNTGNMLKTVVAAALSNQGVDRIIVVDNNSTDNSMSQLGEHSKLLKYYRKTNHGFAASCNYGSQFTNSEYLLFLNPDCIITTNTISTLITSLQQHTKAAIIGCRVNNPDNSEQRACRRRLPTLWRAIKTFTKLERLGKYCHCLAGVNLNHLPMPQNTTKVEAISGACILIKARVFKQIHGFDEKFPLHFEDLDLFKRILNQGYEILFNPNIAIIHYQGLSSQHNSRVPALKKQGLIRYFQKHCSPPAYLTIKMLAKII</sequence>
<evidence type="ECO:0000259" key="1">
    <source>
        <dbReference type="Pfam" id="PF00535"/>
    </source>
</evidence>